<dbReference type="PANTHER" id="PTHR30250">
    <property type="entry name" value="PST FAMILY PREDICTED COLANIC ACID TRANSPORTER"/>
    <property type="match status" value="1"/>
</dbReference>
<sequence length="404" mass="44143">MKYFDKAVSYAQGVWRGGGSIGAAKLALIVVAAATELLLVNLLTPAQRGEVFYVRTGADLAGTVFVFGLGNAAVYFSRRVAENYLIFALHSVFLIFSGLLVAGVVMLSTGGNGSLLWTVALSVAFSIYIYIQRVFIGSGEFGKHNIATLVPKIIVLTAVAVILLCQLSAGIGVVFAIMTVAHLAVVALFPWPQILAFHREFRGRVAKYYKEALKYGWGTLLPNIAAALKNRFEVFVIQYIFGDAVLGVFALSKSLLAPLAVVTTTVSVLLLRHFSRNPDVRIGSRLRWMFIVCIGLVAIGLGGFQLGEWLSWVPNGYKDAKRYFIICGIGASFLACSSLLQSFLFSRNRPRMVLVSIAASIIPLATIPVVNFSNVEALLWVVQISYIVQFCVNYMQYKRLSGWV</sequence>
<feature type="transmembrane region" description="Helical" evidence="6">
    <location>
        <begin position="152"/>
        <end position="169"/>
    </location>
</feature>
<keyword evidence="5 6" id="KW-0472">Membrane</keyword>
<feature type="transmembrane region" description="Helical" evidence="6">
    <location>
        <begin position="114"/>
        <end position="131"/>
    </location>
</feature>
<comment type="subcellular location">
    <subcellularLocation>
        <location evidence="1">Cell membrane</location>
        <topology evidence="1">Multi-pass membrane protein</topology>
    </subcellularLocation>
</comment>
<evidence type="ECO:0000256" key="5">
    <source>
        <dbReference type="ARBA" id="ARBA00023136"/>
    </source>
</evidence>
<dbReference type="InterPro" id="IPR050833">
    <property type="entry name" value="Poly_Biosynth_Transport"/>
</dbReference>
<evidence type="ECO:0000313" key="7">
    <source>
        <dbReference type="EMBL" id="NMG16645.1"/>
    </source>
</evidence>
<feature type="transmembrane region" description="Helical" evidence="6">
    <location>
        <begin position="175"/>
        <end position="197"/>
    </location>
</feature>
<evidence type="ECO:0000256" key="1">
    <source>
        <dbReference type="ARBA" id="ARBA00004651"/>
    </source>
</evidence>
<evidence type="ECO:0000313" key="8">
    <source>
        <dbReference type="Proteomes" id="UP000633943"/>
    </source>
</evidence>
<dbReference type="PANTHER" id="PTHR30250:SF11">
    <property type="entry name" value="O-ANTIGEN TRANSPORTER-RELATED"/>
    <property type="match status" value="1"/>
</dbReference>
<evidence type="ECO:0008006" key="9">
    <source>
        <dbReference type="Google" id="ProtNLM"/>
    </source>
</evidence>
<accession>A0ABX1NX92</accession>
<name>A0ABX1NX92_9RHOO</name>
<evidence type="ECO:0000256" key="6">
    <source>
        <dbReference type="SAM" id="Phobius"/>
    </source>
</evidence>
<keyword evidence="4 6" id="KW-1133">Transmembrane helix</keyword>
<evidence type="ECO:0000256" key="2">
    <source>
        <dbReference type="ARBA" id="ARBA00022475"/>
    </source>
</evidence>
<feature type="transmembrane region" description="Helical" evidence="6">
    <location>
        <begin position="352"/>
        <end position="371"/>
    </location>
</feature>
<feature type="transmembrane region" description="Helical" evidence="6">
    <location>
        <begin position="377"/>
        <end position="395"/>
    </location>
</feature>
<gene>
    <name evidence="7" type="ORF">GPA24_14045</name>
</gene>
<protein>
    <recommendedName>
        <fullName evidence="9">Polysaccharide biosynthesis protein</fullName>
    </recommendedName>
</protein>
<organism evidence="7 8">
    <name type="scientific">Aromatoleum bremense</name>
    <dbReference type="NCBI Taxonomy" id="76115"/>
    <lineage>
        <taxon>Bacteria</taxon>
        <taxon>Pseudomonadati</taxon>
        <taxon>Pseudomonadota</taxon>
        <taxon>Betaproteobacteria</taxon>
        <taxon>Rhodocyclales</taxon>
        <taxon>Rhodocyclaceae</taxon>
        <taxon>Aromatoleum</taxon>
    </lineage>
</organism>
<feature type="transmembrane region" description="Helical" evidence="6">
    <location>
        <begin position="21"/>
        <end position="40"/>
    </location>
</feature>
<comment type="caution">
    <text evidence="7">The sequence shown here is derived from an EMBL/GenBank/DDBJ whole genome shotgun (WGS) entry which is preliminary data.</text>
</comment>
<dbReference type="EMBL" id="WTVP01000042">
    <property type="protein sequence ID" value="NMG16645.1"/>
    <property type="molecule type" value="Genomic_DNA"/>
</dbReference>
<feature type="transmembrane region" description="Helical" evidence="6">
    <location>
        <begin position="323"/>
        <end position="345"/>
    </location>
</feature>
<feature type="transmembrane region" description="Helical" evidence="6">
    <location>
        <begin position="255"/>
        <end position="274"/>
    </location>
</feature>
<feature type="transmembrane region" description="Helical" evidence="6">
    <location>
        <begin position="84"/>
        <end position="108"/>
    </location>
</feature>
<evidence type="ECO:0000256" key="3">
    <source>
        <dbReference type="ARBA" id="ARBA00022692"/>
    </source>
</evidence>
<dbReference type="RefSeq" id="WP_169203214.1">
    <property type="nucleotide sequence ID" value="NZ_CP059467.1"/>
</dbReference>
<dbReference type="Proteomes" id="UP000633943">
    <property type="component" value="Unassembled WGS sequence"/>
</dbReference>
<feature type="transmembrane region" description="Helical" evidence="6">
    <location>
        <begin position="60"/>
        <end position="77"/>
    </location>
</feature>
<keyword evidence="2" id="KW-1003">Cell membrane</keyword>
<proteinExistence type="predicted"/>
<keyword evidence="8" id="KW-1185">Reference proteome</keyword>
<evidence type="ECO:0000256" key="4">
    <source>
        <dbReference type="ARBA" id="ARBA00022989"/>
    </source>
</evidence>
<reference evidence="7 8" key="1">
    <citation type="submission" date="2019-12" db="EMBL/GenBank/DDBJ databases">
        <title>Comparative genomics gives insights into the taxonomy of the Azoarcus-Aromatoleum group and reveals separate origins of nif in the plant-associated Azoarcus and non-plant-associated Aromatoleum sub-groups.</title>
        <authorList>
            <person name="Lafos M."/>
            <person name="Maluk M."/>
            <person name="Batista M."/>
            <person name="Junghare M."/>
            <person name="Carmona M."/>
            <person name="Faoro H."/>
            <person name="Cruz L.M."/>
            <person name="Battistoni F."/>
            <person name="De Souza E."/>
            <person name="Pedrosa F."/>
            <person name="Chen W.-M."/>
            <person name="Poole P.S."/>
            <person name="Dixon R.A."/>
            <person name="James E.K."/>
        </authorList>
    </citation>
    <scope>NUCLEOTIDE SEQUENCE [LARGE SCALE GENOMIC DNA]</scope>
    <source>
        <strain evidence="7 8">PbN1</strain>
    </source>
</reference>
<feature type="transmembrane region" description="Helical" evidence="6">
    <location>
        <begin position="286"/>
        <end position="303"/>
    </location>
</feature>
<feature type="transmembrane region" description="Helical" evidence="6">
    <location>
        <begin position="232"/>
        <end position="249"/>
    </location>
</feature>
<keyword evidence="3 6" id="KW-0812">Transmembrane</keyword>